<dbReference type="InterPro" id="IPR004435">
    <property type="entry name" value="MobB_dom"/>
</dbReference>
<organism evidence="2 3">
    <name type="scientific">Nitratireductor kimnyeongensis</name>
    <dbReference type="NCBI Taxonomy" id="430679"/>
    <lineage>
        <taxon>Bacteria</taxon>
        <taxon>Pseudomonadati</taxon>
        <taxon>Pseudomonadota</taxon>
        <taxon>Alphaproteobacteria</taxon>
        <taxon>Hyphomicrobiales</taxon>
        <taxon>Phyllobacteriaceae</taxon>
        <taxon>Nitratireductor</taxon>
    </lineage>
</organism>
<name>A0ABW0T8Z2_9HYPH</name>
<dbReference type="InterPro" id="IPR052539">
    <property type="entry name" value="MGD_biosynthesis_adapter"/>
</dbReference>
<dbReference type="SUPFAM" id="SSF52540">
    <property type="entry name" value="P-loop containing nucleoside triphosphate hydrolases"/>
    <property type="match status" value="1"/>
</dbReference>
<feature type="domain" description="Molybdopterin-guanine dinucleotide biosynthesis protein B (MobB)" evidence="1">
    <location>
        <begin position="5"/>
        <end position="138"/>
    </location>
</feature>
<dbReference type="InterPro" id="IPR027417">
    <property type="entry name" value="P-loop_NTPase"/>
</dbReference>
<evidence type="ECO:0000259" key="1">
    <source>
        <dbReference type="Pfam" id="PF03205"/>
    </source>
</evidence>
<accession>A0ABW0T8Z2</accession>
<dbReference type="Gene3D" id="3.40.50.300">
    <property type="entry name" value="P-loop containing nucleotide triphosphate hydrolases"/>
    <property type="match status" value="1"/>
</dbReference>
<dbReference type="EMBL" id="JBHSNB010000002">
    <property type="protein sequence ID" value="MFC5585881.1"/>
    <property type="molecule type" value="Genomic_DNA"/>
</dbReference>
<dbReference type="PANTHER" id="PTHR40072:SF1">
    <property type="entry name" value="MOLYBDOPTERIN-GUANINE DINUCLEOTIDE BIOSYNTHESIS ADAPTER PROTEIN"/>
    <property type="match status" value="1"/>
</dbReference>
<dbReference type="Proteomes" id="UP001596107">
    <property type="component" value="Unassembled WGS sequence"/>
</dbReference>
<gene>
    <name evidence="2" type="primary">mobB</name>
    <name evidence="2" type="ORF">ACFPOD_12235</name>
</gene>
<dbReference type="Pfam" id="PF03205">
    <property type="entry name" value="MobB"/>
    <property type="match status" value="1"/>
</dbReference>
<dbReference type="RefSeq" id="WP_223020867.1">
    <property type="nucleotide sequence ID" value="NZ_CP078143.1"/>
</dbReference>
<evidence type="ECO:0000313" key="3">
    <source>
        <dbReference type="Proteomes" id="UP001596107"/>
    </source>
</evidence>
<dbReference type="NCBIfam" id="TIGR00176">
    <property type="entry name" value="mobB"/>
    <property type="match status" value="1"/>
</dbReference>
<dbReference type="PANTHER" id="PTHR40072">
    <property type="entry name" value="MOLYBDOPTERIN-GUANINE DINUCLEOTIDE BIOSYNTHESIS ADAPTER PROTEIN-RELATED"/>
    <property type="match status" value="1"/>
</dbReference>
<protein>
    <submittedName>
        <fullName evidence="2">Molybdopterin-guanine dinucleotide biosynthesis protein B</fullName>
    </submittedName>
</protein>
<reference evidence="3" key="1">
    <citation type="journal article" date="2019" name="Int. J. Syst. Evol. Microbiol.">
        <title>The Global Catalogue of Microorganisms (GCM) 10K type strain sequencing project: providing services to taxonomists for standard genome sequencing and annotation.</title>
        <authorList>
            <consortium name="The Broad Institute Genomics Platform"/>
            <consortium name="The Broad Institute Genome Sequencing Center for Infectious Disease"/>
            <person name="Wu L."/>
            <person name="Ma J."/>
        </authorList>
    </citation>
    <scope>NUCLEOTIDE SEQUENCE [LARGE SCALE GENOMIC DNA]</scope>
    <source>
        <strain evidence="3">JCM 3366</strain>
    </source>
</reference>
<sequence>MIQAVFGIVGWKNSGKTTLAAALVTELTKRGFRIATLKHAHHAFDIDHEGTDSHRHRTAGAKEVAIVSGKRWAIIHELDGAQEPPLTEMLARLSPCDLVLIEGFKRENHPKLECRRQEARNLTFLAAEEPTIVAVAADHETETGDLPSFDLGEVEQIADFIVRHTGIGRPAR</sequence>
<evidence type="ECO:0000313" key="2">
    <source>
        <dbReference type="EMBL" id="MFC5585881.1"/>
    </source>
</evidence>
<proteinExistence type="predicted"/>
<comment type="caution">
    <text evidence="2">The sequence shown here is derived from an EMBL/GenBank/DDBJ whole genome shotgun (WGS) entry which is preliminary data.</text>
</comment>
<dbReference type="CDD" id="cd03116">
    <property type="entry name" value="MobB"/>
    <property type="match status" value="1"/>
</dbReference>
<keyword evidence="3" id="KW-1185">Reference proteome</keyword>